<proteinExistence type="predicted"/>
<organism evidence="2 3">
    <name type="scientific">Phenylobacterium koreense</name>
    <dbReference type="NCBI Taxonomy" id="266125"/>
    <lineage>
        <taxon>Bacteria</taxon>
        <taxon>Pseudomonadati</taxon>
        <taxon>Pseudomonadota</taxon>
        <taxon>Alphaproteobacteria</taxon>
        <taxon>Caulobacterales</taxon>
        <taxon>Caulobacteraceae</taxon>
        <taxon>Phenylobacterium</taxon>
    </lineage>
</organism>
<gene>
    <name evidence="2" type="ORF">ABID41_002049</name>
</gene>
<evidence type="ECO:0000259" key="1">
    <source>
        <dbReference type="Pfam" id="PF04324"/>
    </source>
</evidence>
<dbReference type="Proteomes" id="UP001549110">
    <property type="component" value="Unassembled WGS sequence"/>
</dbReference>
<dbReference type="RefSeq" id="WP_331930602.1">
    <property type="nucleotide sequence ID" value="NZ_JBEPLU010000001.1"/>
</dbReference>
<reference evidence="2 3" key="1">
    <citation type="submission" date="2024-06" db="EMBL/GenBank/DDBJ databases">
        <title>Genomic Encyclopedia of Type Strains, Phase IV (KMG-IV): sequencing the most valuable type-strain genomes for metagenomic binning, comparative biology and taxonomic classification.</title>
        <authorList>
            <person name="Goeker M."/>
        </authorList>
    </citation>
    <scope>NUCLEOTIDE SEQUENCE [LARGE SCALE GENOMIC DNA]</scope>
    <source>
        <strain evidence="2 3">DSM 17809</strain>
    </source>
</reference>
<evidence type="ECO:0000313" key="2">
    <source>
        <dbReference type="EMBL" id="MET3526954.1"/>
    </source>
</evidence>
<comment type="caution">
    <text evidence="2">The sequence shown here is derived from an EMBL/GenBank/DDBJ whole genome shotgun (WGS) entry which is preliminary data.</text>
</comment>
<feature type="domain" description="BFD-like [2Fe-2S]-binding" evidence="1">
    <location>
        <begin position="2"/>
        <end position="50"/>
    </location>
</feature>
<dbReference type="Pfam" id="PF04324">
    <property type="entry name" value="Fer2_BFD"/>
    <property type="match status" value="1"/>
</dbReference>
<dbReference type="Gene3D" id="1.10.10.1100">
    <property type="entry name" value="BFD-like [2Fe-2S]-binding domain"/>
    <property type="match status" value="1"/>
</dbReference>
<evidence type="ECO:0000313" key="3">
    <source>
        <dbReference type="Proteomes" id="UP001549110"/>
    </source>
</evidence>
<dbReference type="EMBL" id="JBEPLU010000001">
    <property type="protein sequence ID" value="MET3526954.1"/>
    <property type="molecule type" value="Genomic_DNA"/>
</dbReference>
<dbReference type="InterPro" id="IPR007419">
    <property type="entry name" value="BFD-like_2Fe2S-bd_dom"/>
</dbReference>
<sequence>MYVCNCNGIREREVRAAIESGATRPVEVFRACDSKVQCARCVCDMRKMLGEYDEAMRYAAE</sequence>
<accession>A0ABV2EIV7</accession>
<name>A0ABV2EIV7_9CAUL</name>
<keyword evidence="3" id="KW-1185">Reference proteome</keyword>
<dbReference type="InterPro" id="IPR041854">
    <property type="entry name" value="BFD-like_2Fe2S-bd_dom_sf"/>
</dbReference>
<protein>
    <submittedName>
        <fullName evidence="2">Bacterioferritin-associated ferredoxin</fullName>
    </submittedName>
</protein>